<evidence type="ECO:0000313" key="5">
    <source>
        <dbReference type="Proteomes" id="UP000838412"/>
    </source>
</evidence>
<dbReference type="PANTHER" id="PTHR10005:SF25">
    <property type="entry name" value="SNO ONCOGENE, ISOFORM B"/>
    <property type="match status" value="1"/>
</dbReference>
<protein>
    <submittedName>
        <fullName evidence="4">SKI protein</fullName>
    </submittedName>
</protein>
<comment type="similarity">
    <text evidence="1">Belongs to the SKI family.</text>
</comment>
<evidence type="ECO:0000256" key="2">
    <source>
        <dbReference type="SAM" id="MobiDB-lite"/>
    </source>
</evidence>
<dbReference type="Gene3D" id="3.10.260.20">
    <property type="entry name" value="Ski"/>
    <property type="match status" value="1"/>
</dbReference>
<dbReference type="SUPFAM" id="SSF46955">
    <property type="entry name" value="Putative DNA-binding domain"/>
    <property type="match status" value="1"/>
</dbReference>
<dbReference type="InterPro" id="IPR023216">
    <property type="entry name" value="Tscrpt_reg_SKI_SnoN"/>
</dbReference>
<reference evidence="4" key="1">
    <citation type="submission" date="2022-01" db="EMBL/GenBank/DDBJ databases">
        <authorList>
            <person name="Braso-Vives M."/>
        </authorList>
    </citation>
    <scope>NUCLEOTIDE SEQUENCE</scope>
</reference>
<dbReference type="GO" id="GO:0005634">
    <property type="term" value="C:nucleus"/>
    <property type="evidence" value="ECO:0007669"/>
    <property type="project" value="TreeGrafter"/>
</dbReference>
<sequence length="732" mass="80787">MEQPTAVFNANLHQTLKHFQASAMSSLSGPAGFAARWAEAAKLRDIAGTDPDSPGSSGEGGAGPSRKDLAETFAARLVGTAGVGPQHFPVFIPQDRGSAERAETLLEGETISCFIVGGEKRLCLPQILNSVLRDFSLQQINVVCDELHIFCSRCSHEQLETLKVMGILPYSAPSCGLITKTDAERLCNELLHRRGGATPQPAPTKPRDKTAASFKVYHECFGKCKGVFCPDLYDSPFSQCIECTDCHGAFSPQKFVCHSHKAQENRTCHWGFDSANWRSYVLLSKDQDTEEFQEALEDMKAKFDFMNRFKRKQSGSQDEIASKRARSDEAMKFAMGHDAMITSSWTALHGHLTPIQRLSAFRPWSPSSMAEAKDLYGRVAMRLPPPLLSSGPPVLLHPERVVPYTGMGRYENYVPPNVALAPTSGQLSGSAQTAVKVEDCAEVATSTGEEKKEQVIKREVLESEGGSAEEMDQAASQAETTETRQPEPTVSMEIDMSALSAAPVPPAATIPVGTTAGKDAAGSELDGTVEQELELVRSALDGGCESKEAKEKLLHELAKIRMRQEERLSSALQSKKSLQQELDFLRVAKKEKLREAAEAKRNLRKEIERLRVEHERKLRETNESKQRLKRELELVRSKRLEKFGDVNKSKTKLRAQIEELKERMAALDAENQQLRHELEGNSCSGKDVVTAQQQPTPQGQNELDSVAENVAVDVELKNEKVEDRVSDRSAEV</sequence>
<dbReference type="InterPro" id="IPR037000">
    <property type="entry name" value="Ski_DNA-bd_sf"/>
</dbReference>
<dbReference type="GO" id="GO:0005737">
    <property type="term" value="C:cytoplasm"/>
    <property type="evidence" value="ECO:0007669"/>
    <property type="project" value="TreeGrafter"/>
</dbReference>
<dbReference type="Pfam" id="PF02437">
    <property type="entry name" value="Ski_Sno_DHD"/>
    <property type="match status" value="1"/>
</dbReference>
<evidence type="ECO:0000256" key="1">
    <source>
        <dbReference type="ARBA" id="ARBA00009513"/>
    </source>
</evidence>
<dbReference type="InterPro" id="IPR010919">
    <property type="entry name" value="SAND-like_dom_sf"/>
</dbReference>
<feature type="region of interest" description="Disordered" evidence="2">
    <location>
        <begin position="461"/>
        <end position="487"/>
    </location>
</feature>
<keyword evidence="5" id="KW-1185">Reference proteome</keyword>
<accession>A0A8J9VGA9</accession>
<dbReference type="PANTHER" id="PTHR10005">
    <property type="entry name" value="SKI ONCOGENE-RELATED"/>
    <property type="match status" value="1"/>
</dbReference>
<dbReference type="Proteomes" id="UP000838412">
    <property type="component" value="Chromosome 11"/>
</dbReference>
<dbReference type="GO" id="GO:0000978">
    <property type="term" value="F:RNA polymerase II cis-regulatory region sequence-specific DNA binding"/>
    <property type="evidence" value="ECO:0007669"/>
    <property type="project" value="TreeGrafter"/>
</dbReference>
<dbReference type="GO" id="GO:0046332">
    <property type="term" value="F:SMAD binding"/>
    <property type="evidence" value="ECO:0007669"/>
    <property type="project" value="InterPro"/>
</dbReference>
<dbReference type="GO" id="GO:0000981">
    <property type="term" value="F:DNA-binding transcription factor activity, RNA polymerase II-specific"/>
    <property type="evidence" value="ECO:0007669"/>
    <property type="project" value="TreeGrafter"/>
</dbReference>
<dbReference type="Gene3D" id="3.10.390.10">
    <property type="entry name" value="SAND domain-like"/>
    <property type="match status" value="1"/>
</dbReference>
<gene>
    <name evidence="4" type="primary">SKI</name>
    <name evidence="4" type="ORF">BLAG_LOCUS3684</name>
</gene>
<evidence type="ECO:0000313" key="4">
    <source>
        <dbReference type="EMBL" id="CAH1239350.1"/>
    </source>
</evidence>
<dbReference type="GO" id="GO:0030514">
    <property type="term" value="P:negative regulation of BMP signaling pathway"/>
    <property type="evidence" value="ECO:0007669"/>
    <property type="project" value="TreeGrafter"/>
</dbReference>
<proteinExistence type="inferred from homology"/>
<dbReference type="AlphaFoldDB" id="A0A8J9VGA9"/>
<organism evidence="4 5">
    <name type="scientific">Branchiostoma lanceolatum</name>
    <name type="common">Common lancelet</name>
    <name type="synonym">Amphioxus lanceolatum</name>
    <dbReference type="NCBI Taxonomy" id="7740"/>
    <lineage>
        <taxon>Eukaryota</taxon>
        <taxon>Metazoa</taxon>
        <taxon>Chordata</taxon>
        <taxon>Cephalochordata</taxon>
        <taxon>Leptocardii</taxon>
        <taxon>Amphioxiformes</taxon>
        <taxon>Branchiostomatidae</taxon>
        <taxon>Branchiostoma</taxon>
    </lineage>
</organism>
<evidence type="ECO:0000259" key="3">
    <source>
        <dbReference type="SMART" id="SM01046"/>
    </source>
</evidence>
<dbReference type="OrthoDB" id="3938623at2759"/>
<dbReference type="FunFam" id="3.10.390.10:FF:000002">
    <property type="entry name" value="Putative ski oncogene"/>
    <property type="match status" value="1"/>
</dbReference>
<dbReference type="FunFam" id="3.10.260.20:FF:000002">
    <property type="entry name" value="SKI-like oncogene a"/>
    <property type="match status" value="1"/>
</dbReference>
<feature type="region of interest" description="Disordered" evidence="2">
    <location>
        <begin position="46"/>
        <end position="66"/>
    </location>
</feature>
<dbReference type="InterPro" id="IPR003380">
    <property type="entry name" value="SKI/SNO/DAC"/>
</dbReference>
<dbReference type="CDD" id="cd21079">
    <property type="entry name" value="DHD_Ski_Sno"/>
    <property type="match status" value="1"/>
</dbReference>
<dbReference type="Pfam" id="PF08782">
    <property type="entry name" value="c-SKI_SMAD_bind"/>
    <property type="match status" value="1"/>
</dbReference>
<dbReference type="GO" id="GO:0005667">
    <property type="term" value="C:transcription regulator complex"/>
    <property type="evidence" value="ECO:0007669"/>
    <property type="project" value="TreeGrafter"/>
</dbReference>
<feature type="region of interest" description="Disordered" evidence="2">
    <location>
        <begin position="671"/>
        <end position="710"/>
    </location>
</feature>
<dbReference type="InterPro" id="IPR014890">
    <property type="entry name" value="c-SKI_SMAD4-bd_dom"/>
</dbReference>
<feature type="compositionally biased region" description="Polar residues" evidence="2">
    <location>
        <begin position="690"/>
        <end position="703"/>
    </location>
</feature>
<dbReference type="SUPFAM" id="SSF63763">
    <property type="entry name" value="SAND domain-like"/>
    <property type="match status" value="1"/>
</dbReference>
<dbReference type="SMART" id="SM01046">
    <property type="entry name" value="c-SKI_SMAD_bind"/>
    <property type="match status" value="1"/>
</dbReference>
<dbReference type="EMBL" id="OV696696">
    <property type="protein sequence ID" value="CAH1239350.1"/>
    <property type="molecule type" value="Genomic_DNA"/>
</dbReference>
<feature type="domain" description="c-SKI SMAD4-binding" evidence="3">
    <location>
        <begin position="213"/>
        <end position="304"/>
    </location>
</feature>
<dbReference type="InterPro" id="IPR009061">
    <property type="entry name" value="DNA-bd_dom_put_sf"/>
</dbReference>
<name>A0A8J9VGA9_BRALA</name>